<reference evidence="1" key="1">
    <citation type="journal article" date="2014" name="Int. J. Syst. Evol. Microbiol.">
        <title>Complete genome sequence of Corynebacterium casei LMG S-19264T (=DSM 44701T), isolated from a smear-ripened cheese.</title>
        <authorList>
            <consortium name="US DOE Joint Genome Institute (JGI-PGF)"/>
            <person name="Walter F."/>
            <person name="Albersmeier A."/>
            <person name="Kalinowski J."/>
            <person name="Ruckert C."/>
        </authorList>
    </citation>
    <scope>NUCLEOTIDE SEQUENCE</scope>
    <source>
        <strain evidence="1">JCM 3313</strain>
    </source>
</reference>
<reference evidence="1" key="2">
    <citation type="submission" date="2020-09" db="EMBL/GenBank/DDBJ databases">
        <authorList>
            <person name="Sun Q."/>
            <person name="Ohkuma M."/>
        </authorList>
    </citation>
    <scope>NUCLEOTIDE SEQUENCE</scope>
    <source>
        <strain evidence="1">JCM 3313</strain>
    </source>
</reference>
<dbReference type="InterPro" id="IPR029063">
    <property type="entry name" value="SAM-dependent_MTases_sf"/>
</dbReference>
<dbReference type="Proteomes" id="UP000639606">
    <property type="component" value="Unassembled WGS sequence"/>
</dbReference>
<keyword evidence="2" id="KW-1185">Reference proteome</keyword>
<dbReference type="Gene3D" id="3.40.50.150">
    <property type="entry name" value="Vaccinia Virus protein VP39"/>
    <property type="match status" value="1"/>
</dbReference>
<dbReference type="AlphaFoldDB" id="A0A918AL99"/>
<evidence type="ECO:0000313" key="1">
    <source>
        <dbReference type="EMBL" id="GGP55791.1"/>
    </source>
</evidence>
<organism evidence="1 2">
    <name type="scientific">Saccharothrix coeruleofusca</name>
    <dbReference type="NCBI Taxonomy" id="33919"/>
    <lineage>
        <taxon>Bacteria</taxon>
        <taxon>Bacillati</taxon>
        <taxon>Actinomycetota</taxon>
        <taxon>Actinomycetes</taxon>
        <taxon>Pseudonocardiales</taxon>
        <taxon>Pseudonocardiaceae</taxon>
        <taxon>Saccharothrix</taxon>
    </lineage>
</organism>
<accession>A0A918AL99</accession>
<comment type="caution">
    <text evidence="1">The sequence shown here is derived from an EMBL/GenBank/DDBJ whole genome shotgun (WGS) entry which is preliminary data.</text>
</comment>
<dbReference type="Pfam" id="PF06325">
    <property type="entry name" value="PrmA"/>
    <property type="match status" value="1"/>
</dbReference>
<dbReference type="SUPFAM" id="SSF53335">
    <property type="entry name" value="S-adenosyl-L-methionine-dependent methyltransferases"/>
    <property type="match status" value="1"/>
</dbReference>
<protein>
    <recommendedName>
        <fullName evidence="3">Methyltransferase family protein</fullName>
    </recommendedName>
</protein>
<dbReference type="CDD" id="cd02440">
    <property type="entry name" value="AdoMet_MTases"/>
    <property type="match status" value="1"/>
</dbReference>
<evidence type="ECO:0008006" key="3">
    <source>
        <dbReference type="Google" id="ProtNLM"/>
    </source>
</evidence>
<sequence length="369" mass="38846">MKLPWAPEDLPNAAADRFGSLKPALREAGFTDDVVARRLGAADAIDLLSHSAMYAVYSALDVESLTTDTAGALIQLFVRNGPLPRDRYEHVVSAPLARVLEALALVRIDEGQVSPTVSISPVRSLYLLSDALFTTGPGDVAITMATGAGLVMPPHASSFTLLDAIRTTASETLLDIGCGSGILALASWTSCASVIGIDVNPRAVAYSRVNAAVNAIPAAFTVADMNRNPLPAERADRLVFNSPTGPRRSPETGWTSAQGALRSVVRAMGTVLVPGGTADVLVIAELPQGRALPDLVDEWLADLRGWKEVRVREVPGSPQAVSARDLASGRLSPKCLLADGPEDRARLLHSLRVRGIESVVPAVVSITSV</sequence>
<dbReference type="RefSeq" id="WP_189223848.1">
    <property type="nucleotide sequence ID" value="NZ_BMRG01000004.1"/>
</dbReference>
<proteinExistence type="predicted"/>
<name>A0A918AL99_9PSEU</name>
<gene>
    <name evidence="1" type="ORF">GCM10010185_30450</name>
</gene>
<dbReference type="EMBL" id="BMRG01000004">
    <property type="protein sequence ID" value="GGP55791.1"/>
    <property type="molecule type" value="Genomic_DNA"/>
</dbReference>
<evidence type="ECO:0000313" key="2">
    <source>
        <dbReference type="Proteomes" id="UP000639606"/>
    </source>
</evidence>